<evidence type="ECO:0000313" key="2">
    <source>
        <dbReference type="Proteomes" id="UP001464555"/>
    </source>
</evidence>
<reference evidence="1 2" key="1">
    <citation type="submission" date="2024-04" db="EMBL/GenBank/DDBJ databases">
        <title>Flavobacterium sp. DGU11 16S ribosomal RNA gene Genome sequencing and assembly.</title>
        <authorList>
            <person name="Park S."/>
        </authorList>
    </citation>
    <scope>NUCLEOTIDE SEQUENCE [LARGE SCALE GENOMIC DNA]</scope>
    <source>
        <strain evidence="1 2">DGU11</strain>
    </source>
</reference>
<dbReference type="EMBL" id="JBBYHR010000009">
    <property type="protein sequence ID" value="MEL1245663.1"/>
    <property type="molecule type" value="Genomic_DNA"/>
</dbReference>
<protein>
    <submittedName>
        <fullName evidence="1">Ferritin-like domain-containing protein</fullName>
    </submittedName>
</protein>
<dbReference type="Pfam" id="PF13668">
    <property type="entry name" value="Ferritin_2"/>
    <property type="match status" value="1"/>
</dbReference>
<dbReference type="Proteomes" id="UP001464555">
    <property type="component" value="Unassembled WGS sequence"/>
</dbReference>
<dbReference type="InterPro" id="IPR009078">
    <property type="entry name" value="Ferritin-like_SF"/>
</dbReference>
<dbReference type="RefSeq" id="WP_341697957.1">
    <property type="nucleotide sequence ID" value="NZ_JBBYHR010000009.1"/>
</dbReference>
<name>A0ABU9I155_9FLAO</name>
<accession>A0ABU9I155</accession>
<keyword evidence="2" id="KW-1185">Reference proteome</keyword>
<gene>
    <name evidence="1" type="ORF">AAEO56_15425</name>
</gene>
<dbReference type="SUPFAM" id="SSF47240">
    <property type="entry name" value="Ferritin-like"/>
    <property type="match status" value="1"/>
</dbReference>
<sequence length="282" mass="29817">MNILKFIESFTNEGVIKGLSEKGSRRDSFTQFQNIGKTAAFAAVPFGLSALLAPTKARAASAAFFAEAAETPTEALQLALTLEYLEDEFYQMALDTTGLIPAADQAIIAQISQHEASHVEFLKTALGNDAPAKPTFDFTGGQSANGGGPFNPFGDYQTFLALSQAFEDTGVRAYKGQAANLMSNGDLLQAALQIHSVEARHASQIRRLRGQKGWITSNDRGGLPVQAQPVYDGEQVTLQGTFNTAVVSNAGNPVIPAGAGTESFDEPLTGAQARSIAGLFIV</sequence>
<proteinExistence type="predicted"/>
<evidence type="ECO:0000313" key="1">
    <source>
        <dbReference type="EMBL" id="MEL1245663.1"/>
    </source>
</evidence>
<comment type="caution">
    <text evidence="1">The sequence shown here is derived from an EMBL/GenBank/DDBJ whole genome shotgun (WGS) entry which is preliminary data.</text>
</comment>
<organism evidence="1 2">
    <name type="scientific">Flavobacterium arundinis</name>
    <dbReference type="NCBI Taxonomy" id="3139143"/>
    <lineage>
        <taxon>Bacteria</taxon>
        <taxon>Pseudomonadati</taxon>
        <taxon>Bacteroidota</taxon>
        <taxon>Flavobacteriia</taxon>
        <taxon>Flavobacteriales</taxon>
        <taxon>Flavobacteriaceae</taxon>
        <taxon>Flavobacterium</taxon>
    </lineage>
</organism>